<evidence type="ECO:0000256" key="3">
    <source>
        <dbReference type="ARBA" id="ARBA00007244"/>
    </source>
</evidence>
<dbReference type="GO" id="GO:0046872">
    <property type="term" value="F:metal ion binding"/>
    <property type="evidence" value="ECO:0007669"/>
    <property type="project" value="UniProtKB-KW"/>
</dbReference>
<evidence type="ECO:0000256" key="2">
    <source>
        <dbReference type="ARBA" id="ARBA00004370"/>
    </source>
</evidence>
<dbReference type="Proteomes" id="UP001165306">
    <property type="component" value="Unassembled WGS sequence"/>
</dbReference>
<evidence type="ECO:0000256" key="11">
    <source>
        <dbReference type="ARBA" id="ARBA00025912"/>
    </source>
</evidence>
<evidence type="ECO:0000256" key="4">
    <source>
        <dbReference type="ARBA" id="ARBA00020076"/>
    </source>
</evidence>
<evidence type="ECO:0000256" key="6">
    <source>
        <dbReference type="ARBA" id="ARBA00022692"/>
    </source>
</evidence>
<keyword evidence="14" id="KW-1185">Reference proteome</keyword>
<dbReference type="InterPro" id="IPR000701">
    <property type="entry name" value="SuccDH_FuR_B_TM-su"/>
</dbReference>
<dbReference type="Gene3D" id="1.20.1300.10">
    <property type="entry name" value="Fumarate reductase/succinate dehydrogenase, transmembrane subunit"/>
    <property type="match status" value="1"/>
</dbReference>
<evidence type="ECO:0000256" key="12">
    <source>
        <dbReference type="SAM" id="Phobius"/>
    </source>
</evidence>
<evidence type="ECO:0000256" key="7">
    <source>
        <dbReference type="ARBA" id="ARBA00022723"/>
    </source>
</evidence>
<dbReference type="InterPro" id="IPR034804">
    <property type="entry name" value="SQR/QFR_C/D"/>
</dbReference>
<keyword evidence="5" id="KW-0349">Heme</keyword>
<evidence type="ECO:0000256" key="10">
    <source>
        <dbReference type="ARBA" id="ARBA00023136"/>
    </source>
</evidence>
<dbReference type="EMBL" id="JAMSLR010000001">
    <property type="protein sequence ID" value="MCM8747955.1"/>
    <property type="molecule type" value="Genomic_DNA"/>
</dbReference>
<comment type="caution">
    <text evidence="13">The sequence shown here is derived from an EMBL/GenBank/DDBJ whole genome shotgun (WGS) entry which is preliminary data.</text>
</comment>
<protein>
    <recommendedName>
        <fullName evidence="4">Succinate dehydrogenase cytochrome b556 subunit</fullName>
    </recommendedName>
</protein>
<proteinExistence type="inferred from homology"/>
<evidence type="ECO:0000313" key="14">
    <source>
        <dbReference type="Proteomes" id="UP001165306"/>
    </source>
</evidence>
<dbReference type="SUPFAM" id="SSF81343">
    <property type="entry name" value="Fumarate reductase respiratory complex transmembrane subunits"/>
    <property type="match status" value="1"/>
</dbReference>
<gene>
    <name evidence="13" type="primary">sdhC</name>
    <name evidence="13" type="ORF">NET02_02215</name>
</gene>
<keyword evidence="7" id="KW-0479">Metal-binding</keyword>
<comment type="similarity">
    <text evidence="3">Belongs to the cytochrome b560 family.</text>
</comment>
<dbReference type="Pfam" id="PF01127">
    <property type="entry name" value="Sdh_cyt"/>
    <property type="match status" value="1"/>
</dbReference>
<dbReference type="RefSeq" id="WP_284055736.1">
    <property type="nucleotide sequence ID" value="NZ_JAMSLR010000001.1"/>
</dbReference>
<dbReference type="GO" id="GO:0009055">
    <property type="term" value="F:electron transfer activity"/>
    <property type="evidence" value="ECO:0007669"/>
    <property type="project" value="InterPro"/>
</dbReference>
<dbReference type="PANTHER" id="PTHR41910:SF1">
    <property type="entry name" value="SUCCINATE DEHYDROGENASE HYDROPHOBIC MEMBRANE ANCHOR SUBUNIT"/>
    <property type="match status" value="1"/>
</dbReference>
<evidence type="ECO:0000256" key="5">
    <source>
        <dbReference type="ARBA" id="ARBA00022617"/>
    </source>
</evidence>
<dbReference type="PANTHER" id="PTHR41910">
    <property type="entry name" value="SUCCINATE DEHYDROGENASE 2 MEMBRANE SUBUNIT SDHC"/>
    <property type="match status" value="1"/>
</dbReference>
<organism evidence="13 14">
    <name type="scientific">Thermalbibacter longus</name>
    <dbReference type="NCBI Taxonomy" id="2951981"/>
    <lineage>
        <taxon>Bacteria</taxon>
        <taxon>Pseudomonadati</taxon>
        <taxon>Thermomicrobiota</taxon>
        <taxon>Thermomicrobia</taxon>
        <taxon>Thermomicrobiales</taxon>
        <taxon>Thermomicrobiaceae</taxon>
        <taxon>Thermalbibacter</taxon>
    </lineage>
</organism>
<dbReference type="GO" id="GO:0016020">
    <property type="term" value="C:membrane"/>
    <property type="evidence" value="ECO:0007669"/>
    <property type="project" value="UniProtKB-SubCell"/>
</dbReference>
<name>A0AA41WCT8_9BACT</name>
<accession>A0AA41WCT8</accession>
<dbReference type="InterPro" id="IPR039023">
    <property type="entry name" value="SdhC_prok"/>
</dbReference>
<evidence type="ECO:0000256" key="9">
    <source>
        <dbReference type="ARBA" id="ARBA00023004"/>
    </source>
</evidence>
<comment type="subcellular location">
    <subcellularLocation>
        <location evidence="2">Membrane</location>
    </subcellularLocation>
</comment>
<dbReference type="NCBIfam" id="TIGR02970">
    <property type="entry name" value="succ_dehyd_cytB"/>
    <property type="match status" value="1"/>
</dbReference>
<comment type="subunit">
    <text evidence="11">Part of an enzyme complex containing four subunits: a flavoprotein, an iron-sulfur protein, plus two membrane-anchoring proteins, SdhC and SdhD. The complex can form homotrimers.</text>
</comment>
<evidence type="ECO:0000313" key="13">
    <source>
        <dbReference type="EMBL" id="MCM8747955.1"/>
    </source>
</evidence>
<dbReference type="AlphaFoldDB" id="A0AA41WCT8"/>
<evidence type="ECO:0000256" key="1">
    <source>
        <dbReference type="ARBA" id="ARBA00001971"/>
    </source>
</evidence>
<keyword evidence="8 12" id="KW-1133">Transmembrane helix</keyword>
<feature type="transmembrane region" description="Helical" evidence="12">
    <location>
        <begin position="115"/>
        <end position="136"/>
    </location>
</feature>
<reference evidence="13" key="1">
    <citation type="submission" date="2022-06" db="EMBL/GenBank/DDBJ databases">
        <title>CFH 74404 Thermomicrobiaceae sp.</title>
        <authorList>
            <person name="Ming H."/>
            <person name="Li W.-J."/>
            <person name="Zhao Z."/>
        </authorList>
    </citation>
    <scope>NUCLEOTIDE SEQUENCE</scope>
    <source>
        <strain evidence="13">CFH 74404</strain>
    </source>
</reference>
<feature type="transmembrane region" description="Helical" evidence="12">
    <location>
        <begin position="84"/>
        <end position="103"/>
    </location>
</feature>
<evidence type="ECO:0000256" key="8">
    <source>
        <dbReference type="ARBA" id="ARBA00022989"/>
    </source>
</evidence>
<feature type="transmembrane region" description="Helical" evidence="12">
    <location>
        <begin position="41"/>
        <end position="63"/>
    </location>
</feature>
<keyword evidence="9" id="KW-0408">Iron</keyword>
<keyword evidence="6 12" id="KW-0812">Transmembrane</keyword>
<dbReference type="GO" id="GO:0006099">
    <property type="term" value="P:tricarboxylic acid cycle"/>
    <property type="evidence" value="ECO:0007669"/>
    <property type="project" value="InterPro"/>
</dbReference>
<dbReference type="InterPro" id="IPR014314">
    <property type="entry name" value="Succ_DH_cytb556"/>
</dbReference>
<keyword evidence="10 12" id="KW-0472">Membrane</keyword>
<sequence length="141" mass="15949">MTTGTVPTQERGPVTAGTRGIAAYRGYRPPVGMLSWALHRITGLGVLLFLLLHIVDIFLVGYGPETFNELLFLYRHPVFRIGEIILVAGLYYHAANGVRIILIDFWDKAYQFERQLFYGVIVVFLAGFIPTAFLMIRAMVR</sequence>
<comment type="cofactor">
    <cofactor evidence="1">
        <name>heme</name>
        <dbReference type="ChEBI" id="CHEBI:30413"/>
    </cofactor>
</comment>